<dbReference type="GO" id="GO:0000226">
    <property type="term" value="P:microtubule cytoskeleton organization"/>
    <property type="evidence" value="ECO:0007669"/>
    <property type="project" value="TreeGrafter"/>
</dbReference>
<dbReference type="GO" id="GO:0007023">
    <property type="term" value="P:post-chaperonin tubulin folding pathway"/>
    <property type="evidence" value="ECO:0007669"/>
    <property type="project" value="InterPro"/>
</dbReference>
<feature type="domain" description="Tubulin-folding cofactor D ARM repeats" evidence="4">
    <location>
        <begin position="281"/>
        <end position="411"/>
    </location>
</feature>
<dbReference type="InterPro" id="IPR058033">
    <property type="entry name" value="ARM_TBCD_2nd"/>
</dbReference>
<organism evidence="5 6">
    <name type="scientific">Ascosphaera apis ARSEF 7405</name>
    <dbReference type="NCBI Taxonomy" id="392613"/>
    <lineage>
        <taxon>Eukaryota</taxon>
        <taxon>Fungi</taxon>
        <taxon>Dikarya</taxon>
        <taxon>Ascomycota</taxon>
        <taxon>Pezizomycotina</taxon>
        <taxon>Eurotiomycetes</taxon>
        <taxon>Eurotiomycetidae</taxon>
        <taxon>Onygenales</taxon>
        <taxon>Ascosphaeraceae</taxon>
        <taxon>Ascosphaera</taxon>
    </lineage>
</organism>
<dbReference type="Pfam" id="PF23579">
    <property type="entry name" value="ARM_TBCD"/>
    <property type="match status" value="1"/>
</dbReference>
<dbReference type="Pfam" id="PF12612">
    <property type="entry name" value="TFCD_C"/>
    <property type="match status" value="1"/>
</dbReference>
<evidence type="ECO:0000313" key="6">
    <source>
        <dbReference type="Proteomes" id="UP000242877"/>
    </source>
</evidence>
<reference evidence="5 6" key="1">
    <citation type="journal article" date="2016" name="Genome Biol. Evol.">
        <title>Divergent and convergent evolution of fungal pathogenicity.</title>
        <authorList>
            <person name="Shang Y."/>
            <person name="Xiao G."/>
            <person name="Zheng P."/>
            <person name="Cen K."/>
            <person name="Zhan S."/>
            <person name="Wang C."/>
        </authorList>
    </citation>
    <scope>NUCLEOTIDE SEQUENCE [LARGE SCALE GENOMIC DNA]</scope>
    <source>
        <strain evidence="5 6">ARSEF 7405</strain>
    </source>
</reference>
<evidence type="ECO:0000256" key="1">
    <source>
        <dbReference type="ARBA" id="ARBA00023186"/>
    </source>
</evidence>
<evidence type="ECO:0000313" key="5">
    <source>
        <dbReference type="EMBL" id="KZZ89558.1"/>
    </source>
</evidence>
<keyword evidence="6" id="KW-1185">Reference proteome</keyword>
<dbReference type="InterPro" id="IPR011989">
    <property type="entry name" value="ARM-like"/>
</dbReference>
<sequence>MLLWLSHLLLAPFPLKTLSTESMPIPYDNFAQLPSLSPDLPYAALPILSICLRYIPIPGKEREAATLLLARLALRLDMQQLGLLQQLNQWALGILQPEGAAEEPSVYACIGVLSFVYRLCALGQAQDLAPLLLPIFTEISKLTGGSSPISDIIRSSSSSRKIIIKILRSITTLVLTLEKTPKLRFGDDVVADILENAIDYFLVSLADADTPVRFAASKALSLTALKLDPDMASDVIEAVIGSLDENILYETEDGKLITPNEAHSGQHENVKRNISAVDPLRWQGLVMTLAHLLFCRSTPVFLLPDVFRSLVAALNFEQRSSTGTSVGTGVRDASNFGIWALSRKYSTKELMDLRVAAPELSSFQGTVSVLQILAIQLVCAGCLDPSGNIRRGSSAALQELIGRHPDTILEGIPLVQVVDYHSVARRSRAMIEVSSASAALHPIYWAPLLDGLLDWRAMCSPDAESRRVAGEAIGRLAVQNSFESIGIVIDKLTRKLSHTQPDNIETRHGIYLALAATIKSFISHTSTIEAEKHGEAHEAVSSRIRNIWKIFGNRDGPSEDSLTLSVMRPDLTVEASARLISSLSQSVKDPKDVPADGLSQAAQVLLLCVLRTDEAAIVATSQACSDLFGLFTEAERLEIVKTWVDDLQTVQKIETGRGIVSALGSIFKHMAPDSEGRSMIINALLQCTGAREDINKRVVSVRCLTVGCIPHMDNVDSLLPTLADFLNDYTTDRRGDIGSLIRIEALEAVTTVFRTKGTKHVESLYPYVVRLAAEKLDKVRYQAWSCLQLIWEASDIFPPLEKTFGHFSETSSTEYFLQILCLSKVTSLRRQLFKGLATSAAMGSEGLIRASRHSLLIYLRQTDHVSRFEEVNGILRDLMAELYDSMADDRFAIPIVELINFLISNCDNVTFELPLLGDLFMAVQKSHLKSASIPRIEAAVKVYAALRRIDAMRARATKKLRGMLLHPYPRVRNVVADHLFMETGLADLKQVDCSASPANLKPLVDSLKIEITS</sequence>
<evidence type="ECO:0000259" key="4">
    <source>
        <dbReference type="Pfam" id="PF25767"/>
    </source>
</evidence>
<proteinExistence type="predicted"/>
<comment type="caution">
    <text evidence="5">The sequence shown here is derived from an EMBL/GenBank/DDBJ whole genome shotgun (WGS) entry which is preliminary data.</text>
</comment>
<protein>
    <submittedName>
        <fullName evidence="5">U2 small nuclear ribonucleoprotein B</fullName>
    </submittedName>
</protein>
<dbReference type="GO" id="GO:0007021">
    <property type="term" value="P:tubulin complex assembly"/>
    <property type="evidence" value="ECO:0007669"/>
    <property type="project" value="InterPro"/>
</dbReference>
<gene>
    <name evidence="5" type="ORF">AAP_04313</name>
</gene>
<accession>A0A167X2M9</accession>
<dbReference type="OrthoDB" id="10253476at2759"/>
<dbReference type="PANTHER" id="PTHR12658:SF0">
    <property type="entry name" value="TUBULIN-SPECIFIC CHAPERONE D"/>
    <property type="match status" value="1"/>
</dbReference>
<name>A0A167X2M9_9EURO</name>
<dbReference type="GO" id="GO:1990904">
    <property type="term" value="C:ribonucleoprotein complex"/>
    <property type="evidence" value="ECO:0007669"/>
    <property type="project" value="UniProtKB-KW"/>
</dbReference>
<feature type="signal peptide" evidence="2">
    <location>
        <begin position="1"/>
        <end position="19"/>
    </location>
</feature>
<keyword evidence="2" id="KW-0732">Signal</keyword>
<dbReference type="InterPro" id="IPR033162">
    <property type="entry name" value="TBCD"/>
</dbReference>
<dbReference type="PANTHER" id="PTHR12658">
    <property type="entry name" value="BETA-TUBULIN COFACTOR D"/>
    <property type="match status" value="1"/>
</dbReference>
<dbReference type="GO" id="GO:0005096">
    <property type="term" value="F:GTPase activator activity"/>
    <property type="evidence" value="ECO:0007669"/>
    <property type="project" value="InterPro"/>
</dbReference>
<dbReference type="AlphaFoldDB" id="A0A167X2M9"/>
<evidence type="ECO:0000259" key="3">
    <source>
        <dbReference type="Pfam" id="PF12612"/>
    </source>
</evidence>
<dbReference type="VEuPathDB" id="FungiDB:AAP_04313"/>
<feature type="chain" id="PRO_5007894213" evidence="2">
    <location>
        <begin position="20"/>
        <end position="1013"/>
    </location>
</feature>
<dbReference type="SUPFAM" id="SSF48371">
    <property type="entry name" value="ARM repeat"/>
    <property type="match status" value="1"/>
</dbReference>
<dbReference type="InterPro" id="IPR016024">
    <property type="entry name" value="ARM-type_fold"/>
</dbReference>
<dbReference type="Proteomes" id="UP000242877">
    <property type="component" value="Unassembled WGS sequence"/>
</dbReference>
<keyword evidence="5" id="KW-0687">Ribonucleoprotein</keyword>
<dbReference type="Gene3D" id="1.25.10.10">
    <property type="entry name" value="Leucine-rich Repeat Variant"/>
    <property type="match status" value="1"/>
</dbReference>
<feature type="domain" description="Tubulin-folding cofactor D C-terminal" evidence="3">
    <location>
        <begin position="763"/>
        <end position="935"/>
    </location>
</feature>
<dbReference type="InterPro" id="IPR022577">
    <property type="entry name" value="TBCD_C"/>
</dbReference>
<dbReference type="EMBL" id="AZGZ01000020">
    <property type="protein sequence ID" value="KZZ89558.1"/>
    <property type="molecule type" value="Genomic_DNA"/>
</dbReference>
<dbReference type="GO" id="GO:0048487">
    <property type="term" value="F:beta-tubulin binding"/>
    <property type="evidence" value="ECO:0007669"/>
    <property type="project" value="InterPro"/>
</dbReference>
<evidence type="ECO:0000256" key="2">
    <source>
        <dbReference type="SAM" id="SignalP"/>
    </source>
</evidence>
<keyword evidence="1" id="KW-0143">Chaperone</keyword>
<dbReference type="Pfam" id="PF25767">
    <property type="entry name" value="ARM_TBCD_2nd"/>
    <property type="match status" value="1"/>
</dbReference>